<sequence>YMEKSDTQVTFPTGFVKKADIKAPEVRHEVAHGILPYDFSKSIERTGEPARTYPFTLDPFQEKAIACIERGESVLISAHTSAGKTVVAEYAIALSLRNKQRVIYTSPIKALSNQKYRELQYEFKDVGLMTVRGVVWEETIILLPHNVHFVFLSATIPNALEFAEWICNIHQQPCHVVYTEFRPTPLQHYLFPDGADGIYLVIDENCRFREDNFQKAVAILENKQEKSMFNGRNKKNQSEQTNVFKLIKTLMVKNLNPVIAFAFSKMQCENLARQMSVMDFNNDEEKELIKKVVDNAIDLLAEEDRDLPWFHNLLPLLQRGIGVHHSGLIPFMKEIVELLFQEGLIKVLFATETFAMGLNMPAKTVVFCEISKFDGIKSRNVSLVMNLLLANRLDARGFVVMSVDHSIDPKGLQEIFKGEADHLISAFHLKYHMVLNMSRIEGISPEHMLEQSFYQFQNAAPIPRLKEELSKLNKEFSQIDIPDEEVVALYHNLKILYDDYDNRLREIIFEPQNCLSYVQFGRVVRVKIDNVDFGWAADNALSHPKHRQNEEVKFIVRVLLKVSADSYTSYDGREVDVRPCLPDQPGICLVTPVELKDLQVLSQYRFYPSDDLEHDVTQRQVTYKGVQDLIKQNPDGKPLDPIEHMKIKDERLEDLIRKLEVIKSQLKRNPTANNPTIYERYLKKLTVKENILDVQKKLRNSELILHLDELKKRKRLLRRLGYLSKSDVVEFKGRVACEITSGDELVLTELLLNGIFNDLSSEKTAALLSCFVGDESSATQKEQPSAPLSEEYAVLFRQVQTTARNIADLTEECNIPIDKDVYLSGFSADLMDGVFHWCKNATFKETCARINMFEGNIVRNFRSLDELIRAMVSAAKIIGTYELECKFSESREKLRRGIIFAASLYL</sequence>
<protein>
    <submittedName>
        <fullName evidence="1">4275_t:CDS:1</fullName>
    </submittedName>
</protein>
<reference evidence="1" key="1">
    <citation type="submission" date="2021-06" db="EMBL/GenBank/DDBJ databases">
        <authorList>
            <person name="Kallberg Y."/>
            <person name="Tangrot J."/>
            <person name="Rosling A."/>
        </authorList>
    </citation>
    <scope>NUCLEOTIDE SEQUENCE</scope>
    <source>
        <strain evidence="1">CL356</strain>
    </source>
</reference>
<feature type="non-terminal residue" evidence="1">
    <location>
        <position position="1"/>
    </location>
</feature>
<gene>
    <name evidence="1" type="ORF">ACOLOM_LOCUS2925</name>
</gene>
<name>A0ACA9L0K0_9GLOM</name>
<organism evidence="1 2">
    <name type="scientific">Acaulospora colombiana</name>
    <dbReference type="NCBI Taxonomy" id="27376"/>
    <lineage>
        <taxon>Eukaryota</taxon>
        <taxon>Fungi</taxon>
        <taxon>Fungi incertae sedis</taxon>
        <taxon>Mucoromycota</taxon>
        <taxon>Glomeromycotina</taxon>
        <taxon>Glomeromycetes</taxon>
        <taxon>Diversisporales</taxon>
        <taxon>Acaulosporaceae</taxon>
        <taxon>Acaulospora</taxon>
    </lineage>
</organism>
<proteinExistence type="predicted"/>
<comment type="caution">
    <text evidence="1">The sequence shown here is derived from an EMBL/GenBank/DDBJ whole genome shotgun (WGS) entry which is preliminary data.</text>
</comment>
<evidence type="ECO:0000313" key="2">
    <source>
        <dbReference type="Proteomes" id="UP000789525"/>
    </source>
</evidence>
<accession>A0ACA9L0K0</accession>
<evidence type="ECO:0000313" key="1">
    <source>
        <dbReference type="EMBL" id="CAG8504010.1"/>
    </source>
</evidence>
<keyword evidence="2" id="KW-1185">Reference proteome</keyword>
<dbReference type="EMBL" id="CAJVPT010004092">
    <property type="protein sequence ID" value="CAG8504010.1"/>
    <property type="molecule type" value="Genomic_DNA"/>
</dbReference>
<dbReference type="Proteomes" id="UP000789525">
    <property type="component" value="Unassembled WGS sequence"/>
</dbReference>